<reference evidence="1" key="1">
    <citation type="journal article" date="2023" name="G3 (Bethesda)">
        <title>A reference genome for the long-term kleptoplast-retaining sea slug Elysia crispata morphotype clarki.</title>
        <authorList>
            <person name="Eastman K.E."/>
            <person name="Pendleton A.L."/>
            <person name="Shaikh M.A."/>
            <person name="Suttiyut T."/>
            <person name="Ogas R."/>
            <person name="Tomko P."/>
            <person name="Gavelis G."/>
            <person name="Widhalm J.R."/>
            <person name="Wisecaver J.H."/>
        </authorList>
    </citation>
    <scope>NUCLEOTIDE SEQUENCE</scope>
    <source>
        <strain evidence="1">ECLA1</strain>
    </source>
</reference>
<organism evidence="1 2">
    <name type="scientific">Elysia crispata</name>
    <name type="common">lettuce slug</name>
    <dbReference type="NCBI Taxonomy" id="231223"/>
    <lineage>
        <taxon>Eukaryota</taxon>
        <taxon>Metazoa</taxon>
        <taxon>Spiralia</taxon>
        <taxon>Lophotrochozoa</taxon>
        <taxon>Mollusca</taxon>
        <taxon>Gastropoda</taxon>
        <taxon>Heterobranchia</taxon>
        <taxon>Euthyneura</taxon>
        <taxon>Panpulmonata</taxon>
        <taxon>Sacoglossa</taxon>
        <taxon>Placobranchoidea</taxon>
        <taxon>Plakobranchidae</taxon>
        <taxon>Elysia</taxon>
    </lineage>
</organism>
<gene>
    <name evidence="1" type="ORF">RRG08_001294</name>
</gene>
<dbReference type="AlphaFoldDB" id="A0AAE1B2Q4"/>
<evidence type="ECO:0000313" key="1">
    <source>
        <dbReference type="EMBL" id="KAK3798532.1"/>
    </source>
</evidence>
<comment type="caution">
    <text evidence="1">The sequence shown here is derived from an EMBL/GenBank/DDBJ whole genome shotgun (WGS) entry which is preliminary data.</text>
</comment>
<accession>A0AAE1B2Q4</accession>
<evidence type="ECO:0000313" key="2">
    <source>
        <dbReference type="Proteomes" id="UP001283361"/>
    </source>
</evidence>
<protein>
    <submittedName>
        <fullName evidence="1">Uncharacterized protein</fullName>
    </submittedName>
</protein>
<name>A0AAE1B2Q4_9GAST</name>
<keyword evidence="2" id="KW-1185">Reference proteome</keyword>
<sequence>MIETGPFWKLRTCYVPCGAFPSYAKQLDSILESITMLGFSKVEVAVPVFEHFSVDDKTVKDSLVTKTCIEDVMMSALKQIAKKSQDVLRNQPGLGTSFWGHGLRPVKTLSCFNPPLVNSDHVEA</sequence>
<proteinExistence type="predicted"/>
<dbReference type="Proteomes" id="UP001283361">
    <property type="component" value="Unassembled WGS sequence"/>
</dbReference>
<dbReference type="EMBL" id="JAWDGP010000666">
    <property type="protein sequence ID" value="KAK3798532.1"/>
    <property type="molecule type" value="Genomic_DNA"/>
</dbReference>